<dbReference type="GO" id="GO:0016616">
    <property type="term" value="F:oxidoreductase activity, acting on the CH-OH group of donors, NAD or NADP as acceptor"/>
    <property type="evidence" value="ECO:0007669"/>
    <property type="project" value="UniProtKB-ARBA"/>
</dbReference>
<dbReference type="AlphaFoldDB" id="A0A0B8QTZ4"/>
<evidence type="ECO:0000313" key="4">
    <source>
        <dbReference type="EMBL" id="GAM80422.1"/>
    </source>
</evidence>
<dbReference type="PRINTS" id="PR00069">
    <property type="entry name" value="ALDKETRDTASE"/>
</dbReference>
<dbReference type="PROSITE" id="PS00798">
    <property type="entry name" value="ALDOKETO_REDUCTASE_1"/>
    <property type="match status" value="1"/>
</dbReference>
<keyword evidence="3" id="KW-0560">Oxidoreductase</keyword>
<evidence type="ECO:0000313" key="5">
    <source>
        <dbReference type="Proteomes" id="UP000031847"/>
    </source>
</evidence>
<accession>A0A0B8QTZ4</accession>
<dbReference type="SUPFAM" id="SSF51430">
    <property type="entry name" value="NAD(P)-linked oxidoreductase"/>
    <property type="match status" value="1"/>
</dbReference>
<dbReference type="PIRSF" id="PIRSF000097">
    <property type="entry name" value="AKR"/>
    <property type="match status" value="1"/>
</dbReference>
<dbReference type="Gene3D" id="3.20.20.100">
    <property type="entry name" value="NADP-dependent oxidoreductase domain"/>
    <property type="match status" value="1"/>
</dbReference>
<gene>
    <name evidence="4" type="ORF">JCM5805K_1533</name>
</gene>
<dbReference type="PROSITE" id="PS00062">
    <property type="entry name" value="ALDOKETO_REDUCTASE_2"/>
    <property type="match status" value="1"/>
</dbReference>
<dbReference type="Pfam" id="PF00248">
    <property type="entry name" value="Aldo_ket_red"/>
    <property type="match status" value="1"/>
</dbReference>
<dbReference type="RefSeq" id="WP_025017076.1">
    <property type="nucleotide sequence ID" value="NZ_BAABQR010000002.1"/>
</dbReference>
<organism evidence="4 5">
    <name type="scientific">Lactococcus lactis subsp. lactis</name>
    <name type="common">Streptococcus lactis</name>
    <dbReference type="NCBI Taxonomy" id="1360"/>
    <lineage>
        <taxon>Bacteria</taxon>
        <taxon>Bacillati</taxon>
        <taxon>Bacillota</taxon>
        <taxon>Bacilli</taxon>
        <taxon>Lactobacillales</taxon>
        <taxon>Streptococcaceae</taxon>
        <taxon>Lactococcus</taxon>
    </lineage>
</organism>
<dbReference type="FunFam" id="3.20.20.100:FF:000015">
    <property type="entry name" value="Oxidoreductase, aldo/keto reductase family"/>
    <property type="match status" value="1"/>
</dbReference>
<dbReference type="InterPro" id="IPR023210">
    <property type="entry name" value="NADP_OxRdtase_dom"/>
</dbReference>
<dbReference type="Proteomes" id="UP000031847">
    <property type="component" value="Unassembled WGS sequence"/>
</dbReference>
<comment type="caution">
    <text evidence="4">The sequence shown here is derived from an EMBL/GenBank/DDBJ whole genome shotgun (WGS) entry which is preliminary data.</text>
</comment>
<sequence>MKTFKLNNGVEIPVLGFGVFQIPQEQTKQAVLDAIEVGYRHIDTAQSYFNEEEVGDAIAETIVPREDLFITTKVWFSNYGYENTKTSIKISLEKMKLDYLDLVLLHQPFGDVFGSYKALVDLQKEGKIRAIGVSNFNELRLADIIAFQDTVPQINQIEINPFHQREEDLQNALSRGNVQLEAWAPFAEGKNGIFKNEILLAVGKKYGKSPAQVILRWLYERGIVSLAKSVKKDRMKQNIDIFNFSLTSEDKEQIGTLQTSGSQFFDHDDPKTVDFFEKLVKEREI</sequence>
<comment type="similarity">
    <text evidence="1">Belongs to the aldo/keto reductase family.</text>
</comment>
<protein>
    <submittedName>
        <fullName evidence="4">Aldo/keto reductases, related to diketogulonate reductase</fullName>
    </submittedName>
</protein>
<dbReference type="PANTHER" id="PTHR43827:SF3">
    <property type="entry name" value="NADP-DEPENDENT OXIDOREDUCTASE DOMAIN-CONTAINING PROTEIN"/>
    <property type="match status" value="1"/>
</dbReference>
<evidence type="ECO:0000256" key="1">
    <source>
        <dbReference type="ARBA" id="ARBA00007905"/>
    </source>
</evidence>
<dbReference type="PROSITE" id="PS00063">
    <property type="entry name" value="ALDOKETO_REDUCTASE_3"/>
    <property type="match status" value="1"/>
</dbReference>
<dbReference type="PANTHER" id="PTHR43827">
    <property type="entry name" value="2,5-DIKETO-D-GLUCONIC ACID REDUCTASE"/>
    <property type="match status" value="1"/>
</dbReference>
<evidence type="ECO:0000256" key="3">
    <source>
        <dbReference type="ARBA" id="ARBA00023002"/>
    </source>
</evidence>
<dbReference type="PATRIC" id="fig|1360.96.peg.312"/>
<dbReference type="InterPro" id="IPR018170">
    <property type="entry name" value="Aldo/ket_reductase_CS"/>
</dbReference>
<reference evidence="4 5" key="1">
    <citation type="submission" date="2015-01" db="EMBL/GenBank/DDBJ databases">
        <title>Lactococcus lactis subsp.lactis JCM 5805 whole genome shotgun sequence.</title>
        <authorList>
            <person name="Fujii T."/>
            <person name="Tomita Y."/>
            <person name="Ikushima S."/>
            <person name="Fujiwara D."/>
        </authorList>
    </citation>
    <scope>NUCLEOTIDE SEQUENCE [LARGE SCALE GENOMIC DNA]</scope>
    <source>
        <strain evidence="4 5">JCM 5805</strain>
    </source>
</reference>
<evidence type="ECO:0000256" key="2">
    <source>
        <dbReference type="ARBA" id="ARBA00022857"/>
    </source>
</evidence>
<name>A0A0B8QTZ4_LACLL</name>
<keyword evidence="2" id="KW-0521">NADP</keyword>
<dbReference type="CDD" id="cd19133">
    <property type="entry name" value="AKR_AKR5F1"/>
    <property type="match status" value="1"/>
</dbReference>
<dbReference type="EMBL" id="BBSI01000022">
    <property type="protein sequence ID" value="GAM80422.1"/>
    <property type="molecule type" value="Genomic_DNA"/>
</dbReference>
<dbReference type="InterPro" id="IPR036812">
    <property type="entry name" value="NAD(P)_OxRdtase_dom_sf"/>
</dbReference>
<dbReference type="InterPro" id="IPR020471">
    <property type="entry name" value="AKR"/>
</dbReference>
<proteinExistence type="inferred from homology"/>